<keyword evidence="1" id="KW-0732">Signal</keyword>
<gene>
    <name evidence="2" type="ORF">A2024_05830</name>
</gene>
<feature type="signal peptide" evidence="1">
    <location>
        <begin position="1"/>
        <end position="23"/>
    </location>
</feature>
<proteinExistence type="predicted"/>
<feature type="chain" id="PRO_5009520843" evidence="1">
    <location>
        <begin position="24"/>
        <end position="176"/>
    </location>
</feature>
<evidence type="ECO:0000313" key="3">
    <source>
        <dbReference type="Proteomes" id="UP000177230"/>
    </source>
</evidence>
<protein>
    <submittedName>
        <fullName evidence="2">Uncharacterized protein</fullName>
    </submittedName>
</protein>
<dbReference type="AlphaFoldDB" id="A0A1F5RI80"/>
<sequence>MKRHLSLALLITLLLAFSLPAEKKSDKKKDQAAAEETSPQGLYKYLPESYDKQAVFTVADLIALKMTAYNSRAQGISGKLISSSITALAWPDSLVLNCYLELQEKDKASYLGAGKFTYPQDDLPAMFQEAVTFIQKMSHLYYADLNDKYTVINLYMKGSLVANWKDFQLKVQAQGK</sequence>
<name>A0A1F5RI80_9BACT</name>
<accession>A0A1F5RI80</accession>
<organism evidence="2 3">
    <name type="scientific">Candidatus Edwardsbacteria bacterium GWF2_54_11</name>
    <dbReference type="NCBI Taxonomy" id="1817851"/>
    <lineage>
        <taxon>Bacteria</taxon>
        <taxon>Candidatus Edwardsiibacteriota</taxon>
    </lineage>
</organism>
<evidence type="ECO:0000256" key="1">
    <source>
        <dbReference type="SAM" id="SignalP"/>
    </source>
</evidence>
<dbReference type="Proteomes" id="UP000177230">
    <property type="component" value="Unassembled WGS sequence"/>
</dbReference>
<comment type="caution">
    <text evidence="2">The sequence shown here is derived from an EMBL/GenBank/DDBJ whole genome shotgun (WGS) entry which is preliminary data.</text>
</comment>
<evidence type="ECO:0000313" key="2">
    <source>
        <dbReference type="EMBL" id="OGF14052.1"/>
    </source>
</evidence>
<reference evidence="2 3" key="1">
    <citation type="journal article" date="2016" name="Nat. Commun.">
        <title>Thousands of microbial genomes shed light on interconnected biogeochemical processes in an aquifer system.</title>
        <authorList>
            <person name="Anantharaman K."/>
            <person name="Brown C.T."/>
            <person name="Hug L.A."/>
            <person name="Sharon I."/>
            <person name="Castelle C.J."/>
            <person name="Probst A.J."/>
            <person name="Thomas B.C."/>
            <person name="Singh A."/>
            <person name="Wilkins M.J."/>
            <person name="Karaoz U."/>
            <person name="Brodie E.L."/>
            <person name="Williams K.H."/>
            <person name="Hubbard S.S."/>
            <person name="Banfield J.F."/>
        </authorList>
    </citation>
    <scope>NUCLEOTIDE SEQUENCE [LARGE SCALE GENOMIC DNA]</scope>
</reference>
<dbReference type="EMBL" id="MFFM01000009">
    <property type="protein sequence ID" value="OGF14052.1"/>
    <property type="molecule type" value="Genomic_DNA"/>
</dbReference>